<reference evidence="1 2" key="1">
    <citation type="submission" date="2017-06" db="EMBL/GenBank/DDBJ databases">
        <title>Draft genome sequence of Fusobacterium nucleatum subsp. animalis KCOM 1280 (=ChDC F318).</title>
        <authorList>
            <person name="Kook J.-K."/>
            <person name="Park S.-N."/>
            <person name="Lim Y.K."/>
            <person name="Roh H."/>
        </authorList>
    </citation>
    <scope>NUCLEOTIDE SEQUENCE [LARGE SCALE GENOMIC DNA]</scope>
    <source>
        <strain evidence="2">KCOM 1280 ( ChDC F318)</strain>
    </source>
</reference>
<evidence type="ECO:0008006" key="3">
    <source>
        <dbReference type="Google" id="ProtNLM"/>
    </source>
</evidence>
<proteinExistence type="predicted"/>
<dbReference type="AlphaFoldDB" id="A0A2B7YQ44"/>
<evidence type="ECO:0000313" key="1">
    <source>
        <dbReference type="EMBL" id="PGH23300.1"/>
    </source>
</evidence>
<dbReference type="EMBL" id="NJGJ01000002">
    <property type="protein sequence ID" value="PGH23300.1"/>
    <property type="molecule type" value="Genomic_DNA"/>
</dbReference>
<comment type="caution">
    <text evidence="1">The sequence shown here is derived from an EMBL/GenBank/DDBJ whole genome shotgun (WGS) entry which is preliminary data.</text>
</comment>
<name>A0A2B7YQ44_9FUSO</name>
<dbReference type="Proteomes" id="UP000226179">
    <property type="component" value="Unassembled WGS sequence"/>
</dbReference>
<gene>
    <name evidence="1" type="ORF">RN90_12965</name>
</gene>
<organism evidence="1 2">
    <name type="scientific">Fusobacterium animalis</name>
    <dbReference type="NCBI Taxonomy" id="76859"/>
    <lineage>
        <taxon>Bacteria</taxon>
        <taxon>Fusobacteriati</taxon>
        <taxon>Fusobacteriota</taxon>
        <taxon>Fusobacteriia</taxon>
        <taxon>Fusobacteriales</taxon>
        <taxon>Fusobacteriaceae</taxon>
        <taxon>Fusobacterium</taxon>
    </lineage>
</organism>
<dbReference type="RefSeq" id="WP_158412728.1">
    <property type="nucleotide sequence ID" value="NZ_CP077151.1"/>
</dbReference>
<accession>A0A2B7YQ44</accession>
<sequence length="186" mass="21830">MKKLLFSVLMILGLFIIGCGKEGETGNILPIEDKSRPKFVIKEIDYTWSDGTVRKVNQINVIPADEKEEIELFKKVIKNENKEEFFKTFPYLSNSSEEMKERGFLAVYNAFKKNDERLFSYNSKYVNLENSYNEFIINSKELRNILEEETINKINNSFKNYDYGSTDVKVGAFNTYFIKQTFKDKI</sequence>
<protein>
    <recommendedName>
        <fullName evidence="3">Lipoprotein</fullName>
    </recommendedName>
</protein>
<dbReference type="PROSITE" id="PS51257">
    <property type="entry name" value="PROKAR_LIPOPROTEIN"/>
    <property type="match status" value="1"/>
</dbReference>
<evidence type="ECO:0000313" key="2">
    <source>
        <dbReference type="Proteomes" id="UP000226179"/>
    </source>
</evidence>